<proteinExistence type="predicted"/>
<dbReference type="InterPro" id="IPR021352">
    <property type="entry name" value="DUF2971"/>
</dbReference>
<feature type="repeat" description="TPR" evidence="3">
    <location>
        <begin position="178"/>
        <end position="211"/>
    </location>
</feature>
<feature type="repeat" description="TPR" evidence="3">
    <location>
        <begin position="110"/>
        <end position="143"/>
    </location>
</feature>
<dbReference type="InterPro" id="IPR051685">
    <property type="entry name" value="Ycf3/AcsC/BcsC/TPR_MFPF"/>
</dbReference>
<keyword evidence="5" id="KW-1185">Reference proteome</keyword>
<feature type="repeat" description="TPR" evidence="3">
    <location>
        <begin position="9"/>
        <end position="42"/>
    </location>
</feature>
<accession>A0ABS1R994</accession>
<gene>
    <name evidence="4" type="ORF">JKG61_20260</name>
</gene>
<evidence type="ECO:0000256" key="2">
    <source>
        <dbReference type="ARBA" id="ARBA00022803"/>
    </source>
</evidence>
<organism evidence="4 5">
    <name type="scientific">Sphingobacterium faecale</name>
    <dbReference type="NCBI Taxonomy" id="2803775"/>
    <lineage>
        <taxon>Bacteria</taxon>
        <taxon>Pseudomonadati</taxon>
        <taxon>Bacteroidota</taxon>
        <taxon>Sphingobacteriia</taxon>
        <taxon>Sphingobacteriales</taxon>
        <taxon>Sphingobacteriaceae</taxon>
        <taxon>Sphingobacterium</taxon>
    </lineage>
</organism>
<evidence type="ECO:0000313" key="4">
    <source>
        <dbReference type="EMBL" id="MBL1411104.1"/>
    </source>
</evidence>
<dbReference type="Proteomes" id="UP000625283">
    <property type="component" value="Unassembled WGS sequence"/>
</dbReference>
<dbReference type="Pfam" id="PF11185">
    <property type="entry name" value="DUF2971"/>
    <property type="match status" value="1"/>
</dbReference>
<keyword evidence="2 3" id="KW-0802">TPR repeat</keyword>
<dbReference type="RefSeq" id="WP_202104837.1">
    <property type="nucleotide sequence ID" value="NZ_JAERTY010000012.1"/>
</dbReference>
<dbReference type="PANTHER" id="PTHR44943:SF8">
    <property type="entry name" value="TPR REPEAT-CONTAINING PROTEIN MJ0263"/>
    <property type="match status" value="1"/>
</dbReference>
<name>A0ABS1R994_9SPHI</name>
<dbReference type="EMBL" id="JAERTY010000012">
    <property type="protein sequence ID" value="MBL1411104.1"/>
    <property type="molecule type" value="Genomic_DNA"/>
</dbReference>
<evidence type="ECO:0000256" key="1">
    <source>
        <dbReference type="ARBA" id="ARBA00022737"/>
    </source>
</evidence>
<evidence type="ECO:0000313" key="5">
    <source>
        <dbReference type="Proteomes" id="UP000625283"/>
    </source>
</evidence>
<dbReference type="PROSITE" id="PS50005">
    <property type="entry name" value="TPR"/>
    <property type="match status" value="3"/>
</dbReference>
<dbReference type="Gene3D" id="1.25.40.10">
    <property type="entry name" value="Tetratricopeptide repeat domain"/>
    <property type="match status" value="3"/>
</dbReference>
<dbReference type="SUPFAM" id="SSF48452">
    <property type="entry name" value="TPR-like"/>
    <property type="match status" value="1"/>
</dbReference>
<dbReference type="InterPro" id="IPR019734">
    <property type="entry name" value="TPR_rpt"/>
</dbReference>
<dbReference type="SMART" id="SM00028">
    <property type="entry name" value="TPR"/>
    <property type="match status" value="7"/>
</dbReference>
<sequence>MNKTKEKPQSSWIKEAESLFKVGRFEESLSLLEKELEINSNNWEVLNFKSSCLMKLNLLPEAKLHIEKSLKIDDSKGESWGFMGTYYLLNNQNEEAQKCFSQTEKLEGTELSFAQLAYFYYIIEKYDEAILYAQKALSINSINESALNTKGLLLIIDKKYELAIETFNTLIKVNSANSMYYSNIGYAYLSDGNNCEAKAPLEKAISLDPNNAHAFNNLAILYHNKSEQLLAWNYIEQAVSANPNIPKLWVNKGEILIHLIKSGQKSYGNLQNVGTYFFKGNLSVVDAMIALGPSMPEPVLSREERYQVILGMISMDVFFTDTVRECLVPEEHYFNIYRMSLEIVALLGTSDPNELHFAHYTTQETANALVFQNSSFRLNSVTTANDPKEGNSILDFFGFTGLYSPNVHQAFVGSFTFNPDSLNQFRLYGKNNNIEGTGVSLFLSFDYFADNADLNKGLMSPKSTGFSKMKQPLFRCIYIDPISRRVISLGHKEACVFYRDLDNYGLERDALDNKVSDYINFINELRVKVEKSLSDLSDEISILYNKIAKNDDQRNEFFQIIPKLLIHLRYLVKHYDFREEQECRIIQVEPLQKNPHIKVTQDNTRMYVDYLPFHDEDRSYLREVYWGPKTSNFELFKDQITHMGIDILCVKNEHPFV</sequence>
<keyword evidence="1" id="KW-0677">Repeat</keyword>
<comment type="caution">
    <text evidence="4">The sequence shown here is derived from an EMBL/GenBank/DDBJ whole genome shotgun (WGS) entry which is preliminary data.</text>
</comment>
<dbReference type="InterPro" id="IPR011990">
    <property type="entry name" value="TPR-like_helical_dom_sf"/>
</dbReference>
<evidence type="ECO:0000256" key="3">
    <source>
        <dbReference type="PROSITE-ProRule" id="PRU00339"/>
    </source>
</evidence>
<dbReference type="Pfam" id="PF13431">
    <property type="entry name" value="TPR_17"/>
    <property type="match status" value="1"/>
</dbReference>
<dbReference type="Pfam" id="PF13181">
    <property type="entry name" value="TPR_8"/>
    <property type="match status" value="1"/>
</dbReference>
<reference evidence="4 5" key="1">
    <citation type="submission" date="2021-01" db="EMBL/GenBank/DDBJ databases">
        <title>C459-1 draft genome sequence.</title>
        <authorList>
            <person name="Zhang X.-F."/>
        </authorList>
    </citation>
    <scope>NUCLEOTIDE SEQUENCE [LARGE SCALE GENOMIC DNA]</scope>
    <source>
        <strain evidence="5">C459-1</strain>
    </source>
</reference>
<dbReference type="PANTHER" id="PTHR44943">
    <property type="entry name" value="CELLULOSE SYNTHASE OPERON PROTEIN C"/>
    <property type="match status" value="1"/>
</dbReference>
<protein>
    <submittedName>
        <fullName evidence="4">Tetratricopeptide repeat protein</fullName>
    </submittedName>
</protein>